<accession>A0A927MUN9</accession>
<protein>
    <submittedName>
        <fullName evidence="1">Uncharacterized protein</fullName>
    </submittedName>
</protein>
<comment type="caution">
    <text evidence="1">The sequence shown here is derived from an EMBL/GenBank/DDBJ whole genome shotgun (WGS) entry which is preliminary data.</text>
</comment>
<proteinExistence type="predicted"/>
<evidence type="ECO:0000313" key="1">
    <source>
        <dbReference type="EMBL" id="MBE1607235.1"/>
    </source>
</evidence>
<name>A0A927MUN9_9ACTN</name>
<keyword evidence="2" id="KW-1185">Reference proteome</keyword>
<dbReference type="AlphaFoldDB" id="A0A927MUN9"/>
<dbReference type="EMBL" id="JADBEM010000001">
    <property type="protein sequence ID" value="MBE1607235.1"/>
    <property type="molecule type" value="Genomic_DNA"/>
</dbReference>
<organism evidence="1 2">
    <name type="scientific">Actinopolymorpha pittospori</name>
    <dbReference type="NCBI Taxonomy" id="648752"/>
    <lineage>
        <taxon>Bacteria</taxon>
        <taxon>Bacillati</taxon>
        <taxon>Actinomycetota</taxon>
        <taxon>Actinomycetes</taxon>
        <taxon>Propionibacteriales</taxon>
        <taxon>Actinopolymorphaceae</taxon>
        <taxon>Actinopolymorpha</taxon>
    </lineage>
</organism>
<reference evidence="1" key="1">
    <citation type="submission" date="2020-10" db="EMBL/GenBank/DDBJ databases">
        <title>Sequencing the genomes of 1000 actinobacteria strains.</title>
        <authorList>
            <person name="Klenk H.-P."/>
        </authorList>
    </citation>
    <scope>NUCLEOTIDE SEQUENCE</scope>
    <source>
        <strain evidence="1">DSM 45354</strain>
    </source>
</reference>
<gene>
    <name evidence="1" type="ORF">HEB94_004083</name>
</gene>
<evidence type="ECO:0000313" key="2">
    <source>
        <dbReference type="Proteomes" id="UP000638648"/>
    </source>
</evidence>
<sequence>MGRFVLVVAVLAVWAAMVWGSEWLYSRHGSRRGR</sequence>
<dbReference type="Proteomes" id="UP000638648">
    <property type="component" value="Unassembled WGS sequence"/>
</dbReference>